<sequence length="50" mass="5705">MTSMIMHFTHISLFSSYYVFACSLKGCSEFKSHSCRSVYVSLLVRIAFTS</sequence>
<name>A0A6A3KUA5_9STRA</name>
<evidence type="ECO:0000313" key="2">
    <source>
        <dbReference type="EMBL" id="KAE9009217.1"/>
    </source>
</evidence>
<feature type="signal peptide" evidence="1">
    <location>
        <begin position="1"/>
        <end position="21"/>
    </location>
</feature>
<keyword evidence="1" id="KW-0732">Signal</keyword>
<gene>
    <name evidence="2" type="ORF">PR002_g15676</name>
</gene>
<proteinExistence type="predicted"/>
<evidence type="ECO:0000256" key="1">
    <source>
        <dbReference type="SAM" id="SignalP"/>
    </source>
</evidence>
<dbReference type="Proteomes" id="UP000435112">
    <property type="component" value="Unassembled WGS sequence"/>
</dbReference>
<evidence type="ECO:0000313" key="3">
    <source>
        <dbReference type="Proteomes" id="UP000435112"/>
    </source>
</evidence>
<organism evidence="2 3">
    <name type="scientific">Phytophthora rubi</name>
    <dbReference type="NCBI Taxonomy" id="129364"/>
    <lineage>
        <taxon>Eukaryota</taxon>
        <taxon>Sar</taxon>
        <taxon>Stramenopiles</taxon>
        <taxon>Oomycota</taxon>
        <taxon>Peronosporomycetes</taxon>
        <taxon>Peronosporales</taxon>
        <taxon>Peronosporaceae</taxon>
        <taxon>Phytophthora</taxon>
    </lineage>
</organism>
<comment type="caution">
    <text evidence="2">The sequence shown here is derived from an EMBL/GenBank/DDBJ whole genome shotgun (WGS) entry which is preliminary data.</text>
</comment>
<dbReference type="AlphaFoldDB" id="A0A6A3KUA5"/>
<protein>
    <submittedName>
        <fullName evidence="2">Uncharacterized protein</fullName>
    </submittedName>
</protein>
<reference evidence="2 3" key="1">
    <citation type="submission" date="2018-09" db="EMBL/GenBank/DDBJ databases">
        <title>Genomic investigation of the strawberry pathogen Phytophthora fragariae indicates pathogenicity is determined by transcriptional variation in three key races.</title>
        <authorList>
            <person name="Adams T.M."/>
            <person name="Armitage A.D."/>
            <person name="Sobczyk M.K."/>
            <person name="Bates H.J."/>
            <person name="Dunwell J.M."/>
            <person name="Nellist C.F."/>
            <person name="Harrison R.J."/>
        </authorList>
    </citation>
    <scope>NUCLEOTIDE SEQUENCE [LARGE SCALE GENOMIC DNA]</scope>
    <source>
        <strain evidence="2 3">SCRP324</strain>
    </source>
</reference>
<accession>A0A6A3KUA5</accession>
<feature type="chain" id="PRO_5025616724" evidence="1">
    <location>
        <begin position="22"/>
        <end position="50"/>
    </location>
</feature>
<dbReference type="EMBL" id="QXFU01001155">
    <property type="protein sequence ID" value="KAE9009217.1"/>
    <property type="molecule type" value="Genomic_DNA"/>
</dbReference>